<reference evidence="2 3" key="1">
    <citation type="submission" date="2016-02" db="EMBL/GenBank/DDBJ databases">
        <title>Genome analysis of coral dinoflagellate symbionts highlights evolutionary adaptations to a symbiotic lifestyle.</title>
        <authorList>
            <person name="Aranda M."/>
            <person name="Li Y."/>
            <person name="Liew Y.J."/>
            <person name="Baumgarten S."/>
            <person name="Simakov O."/>
            <person name="Wilson M."/>
            <person name="Piel J."/>
            <person name="Ashoor H."/>
            <person name="Bougouffa S."/>
            <person name="Bajic V.B."/>
            <person name="Ryu T."/>
            <person name="Ravasi T."/>
            <person name="Bayer T."/>
            <person name="Micklem G."/>
            <person name="Kim H."/>
            <person name="Bhak J."/>
            <person name="Lajeunesse T.C."/>
            <person name="Voolstra C.R."/>
        </authorList>
    </citation>
    <scope>NUCLEOTIDE SEQUENCE [LARGE SCALE GENOMIC DNA]</scope>
    <source>
        <strain evidence="2 3">CCMP2467</strain>
    </source>
</reference>
<proteinExistence type="predicted"/>
<accession>A0A1Q9DGG8</accession>
<gene>
    <name evidence="2" type="ORF">AK812_SmicGene23722</name>
</gene>
<dbReference type="AlphaFoldDB" id="A0A1Q9DGG8"/>
<name>A0A1Q9DGG8_SYMMI</name>
<comment type="caution">
    <text evidence="2">The sequence shown here is derived from an EMBL/GenBank/DDBJ whole genome shotgun (WGS) entry which is preliminary data.</text>
</comment>
<protein>
    <submittedName>
        <fullName evidence="2">Uncharacterized protein</fullName>
    </submittedName>
</protein>
<organism evidence="2 3">
    <name type="scientific">Symbiodinium microadriaticum</name>
    <name type="common">Dinoflagellate</name>
    <name type="synonym">Zooxanthella microadriatica</name>
    <dbReference type="NCBI Taxonomy" id="2951"/>
    <lineage>
        <taxon>Eukaryota</taxon>
        <taxon>Sar</taxon>
        <taxon>Alveolata</taxon>
        <taxon>Dinophyceae</taxon>
        <taxon>Suessiales</taxon>
        <taxon>Symbiodiniaceae</taxon>
        <taxon>Symbiodinium</taxon>
    </lineage>
</organism>
<feature type="region of interest" description="Disordered" evidence="1">
    <location>
        <begin position="158"/>
        <end position="179"/>
    </location>
</feature>
<keyword evidence="3" id="KW-1185">Reference proteome</keyword>
<evidence type="ECO:0000256" key="1">
    <source>
        <dbReference type="SAM" id="MobiDB-lite"/>
    </source>
</evidence>
<sequence>MRADGKTVPTFNFLSSAPDRGFDFTKHLRQEDLSDDCHDRWTFVPKVAAADGGSSRLFGSTKRVPNQLGIQHQSDVLCHAFNPITAARVLAPNPKRLPEDRKRFHKVSHKLPNPVSIGFFKGLKGLKKTFVNDSRVMLLLPLFQKPFKRRRGQAVMNLGGRSTGRESKGSPSTSTITRM</sequence>
<feature type="compositionally biased region" description="Polar residues" evidence="1">
    <location>
        <begin position="169"/>
        <end position="179"/>
    </location>
</feature>
<dbReference type="Proteomes" id="UP000186817">
    <property type="component" value="Unassembled WGS sequence"/>
</dbReference>
<evidence type="ECO:0000313" key="2">
    <source>
        <dbReference type="EMBL" id="OLP94282.1"/>
    </source>
</evidence>
<dbReference type="EMBL" id="LSRX01000549">
    <property type="protein sequence ID" value="OLP94282.1"/>
    <property type="molecule type" value="Genomic_DNA"/>
</dbReference>
<evidence type="ECO:0000313" key="3">
    <source>
        <dbReference type="Proteomes" id="UP000186817"/>
    </source>
</evidence>